<evidence type="ECO:0000313" key="3">
    <source>
        <dbReference type="Proteomes" id="UP000234585"/>
    </source>
</evidence>
<gene>
    <name evidence="2" type="ORF">BDW47DRAFT_103044</name>
</gene>
<dbReference type="Proteomes" id="UP000234585">
    <property type="component" value="Unassembled WGS sequence"/>
</dbReference>
<dbReference type="EMBL" id="KZ559129">
    <property type="protein sequence ID" value="PLB39431.1"/>
    <property type="molecule type" value="Genomic_DNA"/>
</dbReference>
<organism evidence="2 3">
    <name type="scientific">Aspergillus candidus</name>
    <dbReference type="NCBI Taxonomy" id="41067"/>
    <lineage>
        <taxon>Eukaryota</taxon>
        <taxon>Fungi</taxon>
        <taxon>Dikarya</taxon>
        <taxon>Ascomycota</taxon>
        <taxon>Pezizomycotina</taxon>
        <taxon>Eurotiomycetes</taxon>
        <taxon>Eurotiomycetidae</taxon>
        <taxon>Eurotiales</taxon>
        <taxon>Aspergillaceae</taxon>
        <taxon>Aspergillus</taxon>
        <taxon>Aspergillus subgen. Circumdati</taxon>
    </lineage>
</organism>
<dbReference type="GeneID" id="36519141"/>
<protein>
    <submittedName>
        <fullName evidence="2">Uncharacterized protein</fullName>
    </submittedName>
</protein>
<proteinExistence type="predicted"/>
<dbReference type="PROSITE" id="PS51257">
    <property type="entry name" value="PROKAR_LIPOPROTEIN"/>
    <property type="match status" value="1"/>
</dbReference>
<keyword evidence="1" id="KW-0472">Membrane</keyword>
<dbReference type="RefSeq" id="XP_024673443.1">
    <property type="nucleotide sequence ID" value="XM_024811981.1"/>
</dbReference>
<accession>A0A2I2FFP3</accession>
<feature type="transmembrane region" description="Helical" evidence="1">
    <location>
        <begin position="21"/>
        <end position="40"/>
    </location>
</feature>
<keyword evidence="1" id="KW-1133">Transmembrane helix</keyword>
<dbReference type="AlphaFoldDB" id="A0A2I2FFP3"/>
<sequence>MRQHHGGANSLGPSKMMYQSVYRPSIMTWIILFSCIDGWAKGSALVQSDKIGEPRGIIIILTSQPTNTLDRTSCGNYIFAR</sequence>
<evidence type="ECO:0000256" key="1">
    <source>
        <dbReference type="SAM" id="Phobius"/>
    </source>
</evidence>
<evidence type="ECO:0000313" key="2">
    <source>
        <dbReference type="EMBL" id="PLB39431.1"/>
    </source>
</evidence>
<reference evidence="2 3" key="1">
    <citation type="submission" date="2017-12" db="EMBL/GenBank/DDBJ databases">
        <authorList>
            <consortium name="DOE Joint Genome Institute"/>
            <person name="Haridas S."/>
            <person name="Kjaerbolling I."/>
            <person name="Vesth T.C."/>
            <person name="Frisvad J.C."/>
            <person name="Nybo J.L."/>
            <person name="Theobald S."/>
            <person name="Kuo A."/>
            <person name="Bowyer P."/>
            <person name="Matsuda Y."/>
            <person name="Mondo S."/>
            <person name="Lyhne E.K."/>
            <person name="Kogle M.E."/>
            <person name="Clum A."/>
            <person name="Lipzen A."/>
            <person name="Salamov A."/>
            <person name="Ngan C.Y."/>
            <person name="Daum C."/>
            <person name="Chiniquy J."/>
            <person name="Barry K."/>
            <person name="LaButti K."/>
            <person name="Simmons B.A."/>
            <person name="Magnuson J.K."/>
            <person name="Mortensen U.H."/>
            <person name="Larsen T.O."/>
            <person name="Grigoriev I.V."/>
            <person name="Baker S.E."/>
            <person name="Andersen M.R."/>
            <person name="Nordberg H.P."/>
            <person name="Cantor M.N."/>
            <person name="Hua S.X."/>
        </authorList>
    </citation>
    <scope>NUCLEOTIDE SEQUENCE [LARGE SCALE GENOMIC DNA]</scope>
    <source>
        <strain evidence="2 3">CBS 102.13</strain>
    </source>
</reference>
<keyword evidence="3" id="KW-1185">Reference proteome</keyword>
<keyword evidence="1" id="KW-0812">Transmembrane</keyword>
<name>A0A2I2FFP3_ASPCN</name>